<dbReference type="SUPFAM" id="SSF55874">
    <property type="entry name" value="ATPase domain of HSP90 chaperone/DNA topoisomerase II/histidine kinase"/>
    <property type="match status" value="1"/>
</dbReference>
<dbReference type="CDD" id="cd00082">
    <property type="entry name" value="HisKA"/>
    <property type="match status" value="1"/>
</dbReference>
<dbReference type="InterPro" id="IPR005467">
    <property type="entry name" value="His_kinase_dom"/>
</dbReference>
<evidence type="ECO:0000256" key="3">
    <source>
        <dbReference type="ARBA" id="ARBA00012438"/>
    </source>
</evidence>
<keyword evidence="11 14" id="KW-1133">Transmembrane helix</keyword>
<evidence type="ECO:0000256" key="10">
    <source>
        <dbReference type="ARBA" id="ARBA00022840"/>
    </source>
</evidence>
<dbReference type="CDD" id="cd18773">
    <property type="entry name" value="PDC1_HK_sensor"/>
    <property type="match status" value="1"/>
</dbReference>
<keyword evidence="9 16" id="KW-0418">Kinase</keyword>
<evidence type="ECO:0000256" key="12">
    <source>
        <dbReference type="ARBA" id="ARBA00023012"/>
    </source>
</evidence>
<keyword evidence="8" id="KW-0547">Nucleotide-binding</keyword>
<dbReference type="EC" id="2.7.13.3" evidence="3"/>
<evidence type="ECO:0000256" key="11">
    <source>
        <dbReference type="ARBA" id="ARBA00022989"/>
    </source>
</evidence>
<accession>A0ABX2ENJ8</accession>
<evidence type="ECO:0000256" key="13">
    <source>
        <dbReference type="SAM" id="Coils"/>
    </source>
</evidence>
<evidence type="ECO:0000313" key="17">
    <source>
        <dbReference type="Proteomes" id="UP000737171"/>
    </source>
</evidence>
<keyword evidence="17" id="KW-1185">Reference proteome</keyword>
<comment type="subcellular location">
    <subcellularLocation>
        <location evidence="2">Cell membrane</location>
        <topology evidence="2">Multi-pass membrane protein</topology>
    </subcellularLocation>
</comment>
<name>A0ABX2ENJ8_9BURK</name>
<keyword evidence="10" id="KW-0067">ATP-binding</keyword>
<dbReference type="Gene3D" id="3.30.565.10">
    <property type="entry name" value="Histidine kinase-like ATPase, C-terminal domain"/>
    <property type="match status" value="1"/>
</dbReference>
<feature type="coiled-coil region" evidence="13">
    <location>
        <begin position="314"/>
        <end position="369"/>
    </location>
</feature>
<evidence type="ECO:0000256" key="7">
    <source>
        <dbReference type="ARBA" id="ARBA00022692"/>
    </source>
</evidence>
<feature type="domain" description="Histidine kinase" evidence="15">
    <location>
        <begin position="385"/>
        <end position="596"/>
    </location>
</feature>
<evidence type="ECO:0000256" key="6">
    <source>
        <dbReference type="ARBA" id="ARBA00022679"/>
    </source>
</evidence>
<evidence type="ECO:0000256" key="5">
    <source>
        <dbReference type="ARBA" id="ARBA00022553"/>
    </source>
</evidence>
<evidence type="ECO:0000313" key="16">
    <source>
        <dbReference type="EMBL" id="NRF70247.1"/>
    </source>
</evidence>
<dbReference type="Pfam" id="PF00512">
    <property type="entry name" value="HisKA"/>
    <property type="match status" value="1"/>
</dbReference>
<proteinExistence type="predicted"/>
<dbReference type="Gene3D" id="1.10.287.130">
    <property type="match status" value="1"/>
</dbReference>
<keyword evidence="12" id="KW-0902">Two-component regulatory system</keyword>
<sequence>MNPKRSRLARRAVPLLGGLLMLGLVALAATLAYAWGERREFARLDDAAAHQLDLYAAVLDIELGKQADLPWLIDADGEIETLLRTPEPSTIRGAVNRRLTRFATRSGALWASVIDGRGRVVASSDWYRPDSQLDHIAASEPCVAEALAGQDARRFATDPTSGAPEVCLARPLVRDGKPIGALLVRISLEPIEVTWVDAAFRAESEKPLVVDAHGMVIMSSVPAWKYRPLGSLTVPSRMLPGGVQLVRLQSPAAQGTGLHVLHERPLARFGWRLLILSSAASVQRDARTAAWGAGTLVTCIALLLLLVVQRRRVVAQKLATRAALQRANDELELKVRQRTAELETSNRDLRHEVLERQHAEQVLRQAQEDLVQSGKLALLGQLSAGISHELGQPLTALRALAANGRLLLDRGRGDQVRENLASIAALVERMGRITSQLKAFTRKSPSSVRPLPMNEAVANACQLLATRLQDEGIELRIELPEPLDVQCDGYRLEQVLVNLMGNAADALRGCSDKLLTVQAEVIDGRARVRVIDSGAGIPAAFSDRLFEPFFTTKPPGEGLGLGLVISSHIVREFGGVLRSVPAASGAVFEFDVALAADASATAAAPTEEKHV</sequence>
<dbReference type="SUPFAM" id="SSF47384">
    <property type="entry name" value="Homodimeric domain of signal transducing histidine kinase"/>
    <property type="match status" value="1"/>
</dbReference>
<evidence type="ECO:0000256" key="2">
    <source>
        <dbReference type="ARBA" id="ARBA00004651"/>
    </source>
</evidence>
<dbReference type="SMART" id="SM00388">
    <property type="entry name" value="HisKA"/>
    <property type="match status" value="1"/>
</dbReference>
<organism evidence="16 17">
    <name type="scientific">Pseudaquabacterium terrae</name>
    <dbReference type="NCBI Taxonomy" id="2732868"/>
    <lineage>
        <taxon>Bacteria</taxon>
        <taxon>Pseudomonadati</taxon>
        <taxon>Pseudomonadota</taxon>
        <taxon>Betaproteobacteria</taxon>
        <taxon>Burkholderiales</taxon>
        <taxon>Sphaerotilaceae</taxon>
        <taxon>Pseudaquabacterium</taxon>
    </lineage>
</organism>
<dbReference type="PANTHER" id="PTHR43065:SF46">
    <property type="entry name" value="C4-DICARBOXYLATE TRANSPORT SENSOR PROTEIN DCTB"/>
    <property type="match status" value="1"/>
</dbReference>
<dbReference type="PROSITE" id="PS50109">
    <property type="entry name" value="HIS_KIN"/>
    <property type="match status" value="1"/>
</dbReference>
<keyword evidence="13" id="KW-0175">Coiled coil</keyword>
<keyword evidence="14" id="KW-0472">Membrane</keyword>
<dbReference type="SMART" id="SM00387">
    <property type="entry name" value="HATPase_c"/>
    <property type="match status" value="1"/>
</dbReference>
<dbReference type="PIRSF" id="PIRSF036431">
    <property type="entry name" value="STHK_DctB"/>
    <property type="match status" value="1"/>
</dbReference>
<dbReference type="InterPro" id="IPR036097">
    <property type="entry name" value="HisK_dim/P_sf"/>
</dbReference>
<feature type="transmembrane region" description="Helical" evidence="14">
    <location>
        <begin position="289"/>
        <end position="308"/>
    </location>
</feature>
<evidence type="ECO:0000259" key="15">
    <source>
        <dbReference type="PROSITE" id="PS50109"/>
    </source>
</evidence>
<evidence type="ECO:0000256" key="4">
    <source>
        <dbReference type="ARBA" id="ARBA00022475"/>
    </source>
</evidence>
<dbReference type="InterPro" id="IPR004358">
    <property type="entry name" value="Sig_transdc_His_kin-like_C"/>
</dbReference>
<dbReference type="EMBL" id="JABRWJ010000008">
    <property type="protein sequence ID" value="NRF70247.1"/>
    <property type="molecule type" value="Genomic_DNA"/>
</dbReference>
<dbReference type="SUPFAM" id="SSF103190">
    <property type="entry name" value="Sensory domain-like"/>
    <property type="match status" value="1"/>
</dbReference>
<reference evidence="16 17" key="1">
    <citation type="submission" date="2020-05" db="EMBL/GenBank/DDBJ databases">
        <title>Aquincola sp. isolate from soil.</title>
        <authorList>
            <person name="Han J."/>
            <person name="Kim D.-U."/>
        </authorList>
    </citation>
    <scope>NUCLEOTIDE SEQUENCE [LARGE SCALE GENOMIC DNA]</scope>
    <source>
        <strain evidence="16 17">S2</strain>
    </source>
</reference>
<keyword evidence="6" id="KW-0808">Transferase</keyword>
<keyword evidence="7 14" id="KW-0812">Transmembrane</keyword>
<dbReference type="PRINTS" id="PR00344">
    <property type="entry name" value="BCTRLSENSOR"/>
</dbReference>
<comment type="catalytic activity">
    <reaction evidence="1">
        <text>ATP + protein L-histidine = ADP + protein N-phospho-L-histidine.</text>
        <dbReference type="EC" id="2.7.13.3"/>
    </reaction>
</comment>
<dbReference type="PANTHER" id="PTHR43065">
    <property type="entry name" value="SENSOR HISTIDINE KINASE"/>
    <property type="match status" value="1"/>
</dbReference>
<dbReference type="Proteomes" id="UP000737171">
    <property type="component" value="Unassembled WGS sequence"/>
</dbReference>
<evidence type="ECO:0000256" key="9">
    <source>
        <dbReference type="ARBA" id="ARBA00022777"/>
    </source>
</evidence>
<comment type="caution">
    <text evidence="16">The sequence shown here is derived from an EMBL/GenBank/DDBJ whole genome shotgun (WGS) entry which is preliminary data.</text>
</comment>
<gene>
    <name evidence="16" type="ORF">HLB44_24880</name>
</gene>
<dbReference type="Gene3D" id="3.30.450.20">
    <property type="entry name" value="PAS domain"/>
    <property type="match status" value="2"/>
</dbReference>
<dbReference type="Gene3D" id="6.10.250.3020">
    <property type="match status" value="1"/>
</dbReference>
<dbReference type="InterPro" id="IPR017055">
    <property type="entry name" value="Sig_transdc_His_kinase_DctB"/>
</dbReference>
<keyword evidence="5" id="KW-0597">Phosphoprotein</keyword>
<evidence type="ECO:0000256" key="1">
    <source>
        <dbReference type="ARBA" id="ARBA00000085"/>
    </source>
</evidence>
<dbReference type="InterPro" id="IPR029151">
    <property type="entry name" value="Sensor-like_sf"/>
</dbReference>
<dbReference type="InterPro" id="IPR036890">
    <property type="entry name" value="HATPase_C_sf"/>
</dbReference>
<protein>
    <recommendedName>
        <fullName evidence="3">histidine kinase</fullName>
        <ecNumber evidence="3">2.7.13.3</ecNumber>
    </recommendedName>
</protein>
<keyword evidence="4" id="KW-1003">Cell membrane</keyword>
<dbReference type="Pfam" id="PF02518">
    <property type="entry name" value="HATPase_c"/>
    <property type="match status" value="1"/>
</dbReference>
<dbReference type="GO" id="GO:0016301">
    <property type="term" value="F:kinase activity"/>
    <property type="evidence" value="ECO:0007669"/>
    <property type="project" value="UniProtKB-KW"/>
</dbReference>
<dbReference type="InterPro" id="IPR003661">
    <property type="entry name" value="HisK_dim/P_dom"/>
</dbReference>
<evidence type="ECO:0000256" key="8">
    <source>
        <dbReference type="ARBA" id="ARBA00022741"/>
    </source>
</evidence>
<evidence type="ECO:0000256" key="14">
    <source>
        <dbReference type="SAM" id="Phobius"/>
    </source>
</evidence>
<dbReference type="RefSeq" id="WP_173128873.1">
    <property type="nucleotide sequence ID" value="NZ_JABRWJ010000008.1"/>
</dbReference>
<dbReference type="InterPro" id="IPR003594">
    <property type="entry name" value="HATPase_dom"/>
</dbReference>